<dbReference type="EMBL" id="QGKX02001290">
    <property type="protein sequence ID" value="KAF3537699.1"/>
    <property type="molecule type" value="Genomic_DNA"/>
</dbReference>
<organism evidence="1 2">
    <name type="scientific">Brassica cretica</name>
    <name type="common">Mustard</name>
    <dbReference type="NCBI Taxonomy" id="69181"/>
    <lineage>
        <taxon>Eukaryota</taxon>
        <taxon>Viridiplantae</taxon>
        <taxon>Streptophyta</taxon>
        <taxon>Embryophyta</taxon>
        <taxon>Tracheophyta</taxon>
        <taxon>Spermatophyta</taxon>
        <taxon>Magnoliopsida</taxon>
        <taxon>eudicotyledons</taxon>
        <taxon>Gunneridae</taxon>
        <taxon>Pentapetalae</taxon>
        <taxon>rosids</taxon>
        <taxon>malvids</taxon>
        <taxon>Brassicales</taxon>
        <taxon>Brassicaceae</taxon>
        <taxon>Brassiceae</taxon>
        <taxon>Brassica</taxon>
    </lineage>
</organism>
<dbReference type="Proteomes" id="UP000712600">
    <property type="component" value="Unassembled WGS sequence"/>
</dbReference>
<reference evidence="1" key="1">
    <citation type="submission" date="2019-12" db="EMBL/GenBank/DDBJ databases">
        <title>Genome sequencing and annotation of Brassica cretica.</title>
        <authorList>
            <person name="Studholme D.J."/>
            <person name="Sarris P."/>
        </authorList>
    </citation>
    <scope>NUCLEOTIDE SEQUENCE</scope>
    <source>
        <strain evidence="1">PFS-109/04</strain>
        <tissue evidence="1">Leaf</tissue>
    </source>
</reference>
<accession>A0A8S9Q4X3</accession>
<name>A0A8S9Q4X3_BRACR</name>
<gene>
    <name evidence="1" type="ORF">F2Q69_00021247</name>
</gene>
<dbReference type="AlphaFoldDB" id="A0A8S9Q4X3"/>
<evidence type="ECO:0000313" key="2">
    <source>
        <dbReference type="Proteomes" id="UP000712600"/>
    </source>
</evidence>
<proteinExistence type="predicted"/>
<protein>
    <submittedName>
        <fullName evidence="1">Uncharacterized protein</fullName>
    </submittedName>
</protein>
<comment type="caution">
    <text evidence="1">The sequence shown here is derived from an EMBL/GenBank/DDBJ whole genome shotgun (WGS) entry which is preliminary data.</text>
</comment>
<evidence type="ECO:0000313" key="1">
    <source>
        <dbReference type="EMBL" id="KAF3537699.1"/>
    </source>
</evidence>
<sequence>MPFFALAPYALDTSFGGLCLQVVENRLSSLSFFYPKKFDWRLSAGDGLRRIRRCRYQLSLPSSSPFTSLSHLLLPLFDLPIYFLLWSPSLLWVNFEAWLRSGQIWFQWRTAVLWWWCSGHRRFLLRQIACVDDWFPRSRSRFWVYGELPGGGGDSLLVVSSCRLVWGSLWLEGVVGLLMRRAELFLSSKPEVAVCLSLTSFPVTACVASISAVRLWFFGPGPVTGLLEYTGASELQKGGVEVAVCGDWWLVLRQALFRRFCRLDVAPLSSTASSKFWMVYVLSAGGGALW</sequence>